<dbReference type="CDD" id="cd01080">
    <property type="entry name" value="NAD_bind_m-THF_DH_Cyclohyd"/>
    <property type="match status" value="1"/>
</dbReference>
<dbReference type="InterPro" id="IPR020631">
    <property type="entry name" value="THF_DH/CycHdrlase_NAD-bd_dom"/>
</dbReference>
<dbReference type="Proteomes" id="UP001597221">
    <property type="component" value="Unassembled WGS sequence"/>
</dbReference>
<evidence type="ECO:0000256" key="2">
    <source>
        <dbReference type="ARBA" id="ARBA00022563"/>
    </source>
</evidence>
<evidence type="ECO:0000256" key="1">
    <source>
        <dbReference type="ARBA" id="ARBA00004777"/>
    </source>
</evidence>
<evidence type="ECO:0000259" key="12">
    <source>
        <dbReference type="Pfam" id="PF00763"/>
    </source>
</evidence>
<dbReference type="PROSITE" id="PS00767">
    <property type="entry name" value="THF_DHG_CYH_2"/>
    <property type="match status" value="1"/>
</dbReference>
<dbReference type="Gene3D" id="3.40.50.10860">
    <property type="entry name" value="Leucine Dehydrogenase, chain A, domain 1"/>
    <property type="match status" value="1"/>
</dbReference>
<dbReference type="InterPro" id="IPR020630">
    <property type="entry name" value="THF_DH/CycHdrlase_cat_dom"/>
</dbReference>
<comment type="catalytic activity">
    <reaction evidence="11">
        <text>(6R)-5,10-methenyltetrahydrofolate + H2O = (6R)-10-formyltetrahydrofolate + H(+)</text>
        <dbReference type="Rhea" id="RHEA:23700"/>
        <dbReference type="ChEBI" id="CHEBI:15377"/>
        <dbReference type="ChEBI" id="CHEBI:15378"/>
        <dbReference type="ChEBI" id="CHEBI:57455"/>
        <dbReference type="ChEBI" id="CHEBI:195366"/>
        <dbReference type="EC" id="3.5.4.9"/>
    </reaction>
</comment>
<dbReference type="InterPro" id="IPR020867">
    <property type="entry name" value="THF_DH/CycHdrlase_CS"/>
</dbReference>
<comment type="pathway">
    <text evidence="1 11">One-carbon metabolism; tetrahydrofolate interconversion.</text>
</comment>
<evidence type="ECO:0000256" key="4">
    <source>
        <dbReference type="ARBA" id="ARBA00022755"/>
    </source>
</evidence>
<gene>
    <name evidence="11 14" type="primary">folD</name>
    <name evidence="14" type="ORF">ACFSBH_20680</name>
</gene>
<evidence type="ECO:0000256" key="10">
    <source>
        <dbReference type="ARBA" id="ARBA00023268"/>
    </source>
</evidence>
<dbReference type="InterPro" id="IPR036291">
    <property type="entry name" value="NAD(P)-bd_dom_sf"/>
</dbReference>
<keyword evidence="8 11" id="KW-0368">Histidine biosynthesis</keyword>
<dbReference type="InterPro" id="IPR000672">
    <property type="entry name" value="THF_DH/CycHdrlase"/>
</dbReference>
<evidence type="ECO:0000256" key="5">
    <source>
        <dbReference type="ARBA" id="ARBA00022801"/>
    </source>
</evidence>
<protein>
    <recommendedName>
        <fullName evidence="11">Bifunctional protein FolD</fullName>
    </recommendedName>
    <domain>
        <recommendedName>
            <fullName evidence="11">Methylenetetrahydrofolate dehydrogenase</fullName>
            <ecNumber evidence="11">1.5.1.5</ecNumber>
        </recommendedName>
    </domain>
    <domain>
        <recommendedName>
            <fullName evidence="11">Methenyltetrahydrofolate cyclohydrolase</fullName>
            <ecNumber evidence="11">3.5.4.9</ecNumber>
        </recommendedName>
    </domain>
</protein>
<evidence type="ECO:0000313" key="15">
    <source>
        <dbReference type="Proteomes" id="UP001597221"/>
    </source>
</evidence>
<dbReference type="SUPFAM" id="SSF53223">
    <property type="entry name" value="Aminoacid dehydrogenase-like, N-terminal domain"/>
    <property type="match status" value="1"/>
</dbReference>
<dbReference type="Pfam" id="PF00763">
    <property type="entry name" value="THF_DHG_CYH"/>
    <property type="match status" value="1"/>
</dbReference>
<evidence type="ECO:0000256" key="3">
    <source>
        <dbReference type="ARBA" id="ARBA00022605"/>
    </source>
</evidence>
<dbReference type="EC" id="1.5.1.5" evidence="11"/>
<dbReference type="Gene3D" id="3.40.50.720">
    <property type="entry name" value="NAD(P)-binding Rossmann-like Domain"/>
    <property type="match status" value="1"/>
</dbReference>
<dbReference type="PANTHER" id="PTHR48099:SF5">
    <property type="entry name" value="C-1-TETRAHYDROFOLATE SYNTHASE, CYTOPLASMIC"/>
    <property type="match status" value="1"/>
</dbReference>
<keyword evidence="10 11" id="KW-0511">Multifunctional enzyme</keyword>
<keyword evidence="2 11" id="KW-0554">One-carbon metabolism</keyword>
<dbReference type="PRINTS" id="PR00085">
    <property type="entry name" value="THFDHDRGNASE"/>
</dbReference>
<comment type="catalytic activity">
    <reaction evidence="11">
        <text>(6R)-5,10-methylene-5,6,7,8-tetrahydrofolate + NADP(+) = (6R)-5,10-methenyltetrahydrofolate + NADPH</text>
        <dbReference type="Rhea" id="RHEA:22812"/>
        <dbReference type="ChEBI" id="CHEBI:15636"/>
        <dbReference type="ChEBI" id="CHEBI:57455"/>
        <dbReference type="ChEBI" id="CHEBI:57783"/>
        <dbReference type="ChEBI" id="CHEBI:58349"/>
        <dbReference type="EC" id="1.5.1.5"/>
    </reaction>
</comment>
<organism evidence="14 15">
    <name type="scientific">Oceanobacillus luteolus</name>
    <dbReference type="NCBI Taxonomy" id="1274358"/>
    <lineage>
        <taxon>Bacteria</taxon>
        <taxon>Bacillati</taxon>
        <taxon>Bacillota</taxon>
        <taxon>Bacilli</taxon>
        <taxon>Bacillales</taxon>
        <taxon>Bacillaceae</taxon>
        <taxon>Oceanobacillus</taxon>
    </lineage>
</organism>
<feature type="domain" description="Tetrahydrofolate dehydrogenase/cyclohydrolase NAD(P)-binding" evidence="13">
    <location>
        <begin position="139"/>
        <end position="279"/>
    </location>
</feature>
<dbReference type="GO" id="GO:0004488">
    <property type="term" value="F:methylenetetrahydrofolate dehydrogenase (NADP+) activity"/>
    <property type="evidence" value="ECO:0007669"/>
    <property type="project" value="UniProtKB-EC"/>
</dbReference>
<evidence type="ECO:0000313" key="14">
    <source>
        <dbReference type="EMBL" id="MFD1610035.1"/>
    </source>
</evidence>
<dbReference type="EC" id="3.5.4.9" evidence="11"/>
<dbReference type="InterPro" id="IPR046346">
    <property type="entry name" value="Aminoacid_DH-like_N_sf"/>
</dbReference>
<evidence type="ECO:0000256" key="9">
    <source>
        <dbReference type="ARBA" id="ARBA00023167"/>
    </source>
</evidence>
<feature type="domain" description="Tetrahydrofolate dehydrogenase/cyclohydrolase catalytic" evidence="12">
    <location>
        <begin position="6"/>
        <end position="120"/>
    </location>
</feature>
<dbReference type="PANTHER" id="PTHR48099">
    <property type="entry name" value="C-1-TETRAHYDROFOLATE SYNTHASE, CYTOPLASMIC-RELATED"/>
    <property type="match status" value="1"/>
</dbReference>
<dbReference type="EMBL" id="JBHUDE010000166">
    <property type="protein sequence ID" value="MFD1610035.1"/>
    <property type="molecule type" value="Genomic_DNA"/>
</dbReference>
<keyword evidence="7 11" id="KW-0560">Oxidoreductase</keyword>
<name>A0ABW4HYN1_9BACI</name>
<evidence type="ECO:0000256" key="8">
    <source>
        <dbReference type="ARBA" id="ARBA00023102"/>
    </source>
</evidence>
<dbReference type="GO" id="GO:0004477">
    <property type="term" value="F:methenyltetrahydrofolate cyclohydrolase activity"/>
    <property type="evidence" value="ECO:0007669"/>
    <property type="project" value="UniProtKB-EC"/>
</dbReference>
<accession>A0ABW4HYN1</accession>
<comment type="caution">
    <text evidence="11">Lacks conserved residue(s) required for the propagation of feature annotation.</text>
</comment>
<keyword evidence="6 11" id="KW-0521">NADP</keyword>
<evidence type="ECO:0000256" key="11">
    <source>
        <dbReference type="HAMAP-Rule" id="MF_01576"/>
    </source>
</evidence>
<feature type="binding site" evidence="11">
    <location>
        <position position="231"/>
    </location>
    <ligand>
        <name>NADP(+)</name>
        <dbReference type="ChEBI" id="CHEBI:58349"/>
    </ligand>
</feature>
<dbReference type="RefSeq" id="WP_251510168.1">
    <property type="nucleotide sequence ID" value="NZ_JAMBON010000001.1"/>
</dbReference>
<feature type="binding site" evidence="11">
    <location>
        <begin position="165"/>
        <end position="167"/>
    </location>
    <ligand>
        <name>NADP(+)</name>
        <dbReference type="ChEBI" id="CHEBI:58349"/>
    </ligand>
</feature>
<sequence length="286" mass="30982">MTADIISGKELSAQIKRNLSQEILQLKEKNLVPKLVVVLVGDNPASLSYVKGKEKAAAEVGMDSDLIRLPVETSEQELLSLLDQLNQDSSVHGILVQLPLPEQIDEQKVIDRIDPKKDVDGFHPINIGKMMTGEDSFLPCTPYGIIEMIKSKGIEIEGKHAVVIGRSNIVGKPVGQLLLNENATVTYCHSRTKNMREFTQKADILVVAIGRENYIKSEDIKEGAVIIDVGINRTVEGKLTGDVDFEGCKDKAGFITPVPGGVGPMTITMLLSNTIKAAKGLTGIEG</sequence>
<keyword evidence="4 11" id="KW-0658">Purine biosynthesis</keyword>
<reference evidence="15" key="1">
    <citation type="journal article" date="2019" name="Int. J. Syst. Evol. Microbiol.">
        <title>The Global Catalogue of Microorganisms (GCM) 10K type strain sequencing project: providing services to taxonomists for standard genome sequencing and annotation.</title>
        <authorList>
            <consortium name="The Broad Institute Genomics Platform"/>
            <consortium name="The Broad Institute Genome Sequencing Center for Infectious Disease"/>
            <person name="Wu L."/>
            <person name="Ma J."/>
        </authorList>
    </citation>
    <scope>NUCLEOTIDE SEQUENCE [LARGE SCALE GENOMIC DNA]</scope>
    <source>
        <strain evidence="15">CGMCC 1.12376</strain>
    </source>
</reference>
<keyword evidence="15" id="KW-1185">Reference proteome</keyword>
<dbReference type="Pfam" id="PF02882">
    <property type="entry name" value="THF_DHG_CYH_C"/>
    <property type="match status" value="1"/>
</dbReference>
<keyword evidence="9 11" id="KW-0486">Methionine biosynthesis</keyword>
<comment type="caution">
    <text evidence="14">The sequence shown here is derived from an EMBL/GenBank/DDBJ whole genome shotgun (WGS) entry which is preliminary data.</text>
</comment>
<keyword evidence="5 11" id="KW-0378">Hydrolase</keyword>
<keyword evidence="3 11" id="KW-0028">Amino-acid biosynthesis</keyword>
<dbReference type="SUPFAM" id="SSF51735">
    <property type="entry name" value="NAD(P)-binding Rossmann-fold domains"/>
    <property type="match status" value="1"/>
</dbReference>
<dbReference type="NCBIfam" id="NF010783">
    <property type="entry name" value="PRK14186.1"/>
    <property type="match status" value="1"/>
</dbReference>
<evidence type="ECO:0000256" key="7">
    <source>
        <dbReference type="ARBA" id="ARBA00023002"/>
    </source>
</evidence>
<evidence type="ECO:0000256" key="6">
    <source>
        <dbReference type="ARBA" id="ARBA00022857"/>
    </source>
</evidence>
<proteinExistence type="inferred from homology"/>
<dbReference type="HAMAP" id="MF_01576">
    <property type="entry name" value="THF_DHG_CYH"/>
    <property type="match status" value="1"/>
</dbReference>
<evidence type="ECO:0000259" key="13">
    <source>
        <dbReference type="Pfam" id="PF02882"/>
    </source>
</evidence>
<dbReference type="NCBIfam" id="NF008058">
    <property type="entry name" value="PRK10792.1"/>
    <property type="match status" value="1"/>
</dbReference>
<dbReference type="PROSITE" id="PS00766">
    <property type="entry name" value="THF_DHG_CYH_1"/>
    <property type="match status" value="1"/>
</dbReference>
<comment type="subunit">
    <text evidence="11">Homodimer.</text>
</comment>
<comment type="similarity">
    <text evidence="11">Belongs to the tetrahydrofolate dehydrogenase/cyclohydrolase family.</text>
</comment>
<comment type="function">
    <text evidence="11">Catalyzes the oxidation of 5,10-methylenetetrahydrofolate to 5,10-methenyltetrahydrofolate and then the hydrolysis of 5,10-methenyltetrahydrofolate to 10-formyltetrahydrofolate.</text>
</comment>